<name>A0A3P3XGV4_9SPIR</name>
<protein>
    <recommendedName>
        <fullName evidence="4">ATPase</fullName>
    </recommendedName>
</protein>
<feature type="domain" description="AAA" evidence="1">
    <location>
        <begin position="24"/>
        <end position="158"/>
    </location>
</feature>
<dbReference type="InterPro" id="IPR027417">
    <property type="entry name" value="P-loop_NTPase"/>
</dbReference>
<reference evidence="3" key="1">
    <citation type="submission" date="2017-02" db="EMBL/GenBank/DDBJ databases">
        <authorList>
            <person name="Regsiter A."/>
            <person name="William W."/>
        </authorList>
    </citation>
    <scope>NUCLEOTIDE SEQUENCE</scope>
    <source>
        <strain evidence="3">Bib</strain>
    </source>
</reference>
<dbReference type="PANTHER" id="PTHR33295">
    <property type="entry name" value="ATPASE"/>
    <property type="match status" value="1"/>
</dbReference>
<evidence type="ECO:0000313" key="3">
    <source>
        <dbReference type="EMBL" id="SLM11162.1"/>
    </source>
</evidence>
<dbReference type="PANTHER" id="PTHR33295:SF7">
    <property type="entry name" value="ATPASE"/>
    <property type="match status" value="1"/>
</dbReference>
<proteinExistence type="predicted"/>
<dbReference type="AlphaFoldDB" id="A0A3P3XGV4"/>
<evidence type="ECO:0008006" key="4">
    <source>
        <dbReference type="Google" id="ProtNLM"/>
    </source>
</evidence>
<dbReference type="InterPro" id="IPR041682">
    <property type="entry name" value="AAA_14"/>
</dbReference>
<feature type="domain" description="DUF4143" evidence="2">
    <location>
        <begin position="226"/>
        <end position="389"/>
    </location>
</feature>
<evidence type="ECO:0000259" key="2">
    <source>
        <dbReference type="Pfam" id="PF13635"/>
    </source>
</evidence>
<organism evidence="3">
    <name type="scientific">uncultured spirochete</name>
    <dbReference type="NCBI Taxonomy" id="156406"/>
    <lineage>
        <taxon>Bacteria</taxon>
        <taxon>Pseudomonadati</taxon>
        <taxon>Spirochaetota</taxon>
        <taxon>Spirochaetia</taxon>
        <taxon>Spirochaetales</taxon>
        <taxon>environmental samples</taxon>
    </lineage>
</organism>
<dbReference type="EMBL" id="FWDM01000010">
    <property type="protein sequence ID" value="SLM11162.1"/>
    <property type="molecule type" value="Genomic_DNA"/>
</dbReference>
<dbReference type="Pfam" id="PF13173">
    <property type="entry name" value="AAA_14"/>
    <property type="match status" value="1"/>
</dbReference>
<dbReference type="SUPFAM" id="SSF52540">
    <property type="entry name" value="P-loop containing nucleoside triphosphate hydrolases"/>
    <property type="match status" value="1"/>
</dbReference>
<evidence type="ECO:0000259" key="1">
    <source>
        <dbReference type="Pfam" id="PF13173"/>
    </source>
</evidence>
<gene>
    <name evidence="3" type="ORF">SPIROBIBN47_180025</name>
</gene>
<accession>A0A3P3XGV4</accession>
<sequence>MLFSCIMERKSILDLQIWQKKSDRKPLILHGARQVGKTWLLKEFGKRCYKNVAYINFEENERMAALFASNLDVGRLLTGLRIEAGCPIEPASTLLIFDEVQANPRALTSLKYFAENAPEYHIAAAGSLLGIAMHAGTSFPVGKVEFLDLYPLSFEEFLWALGEQELAEMLGGRDWQFIEAFREKLIDYLKYYYVVGGMPECVSTFVATGDLNKARELQERLLNAYEQDFSKYADPAMVPRIRAVWNSIPSQLAREQRKFMYGLVREGARARDYELAIQWFCDAGLLHKVYRVSKPGIPLRAYQEDNAFKLFMVDTGLLAAHAHIPISTMLRGSDLFEEAKGALTEQYVAQELRLRNDIDVFYWSSDTSRAKVDFLIQCGESLYPLEVKAAENLQAKSLRVYRDKFAPPRCYRTSLSPYREESWLTNIPLYALAGLRFCQ</sequence>
<dbReference type="Pfam" id="PF13635">
    <property type="entry name" value="DUF4143"/>
    <property type="match status" value="1"/>
</dbReference>
<dbReference type="Gene3D" id="3.40.50.300">
    <property type="entry name" value="P-loop containing nucleotide triphosphate hydrolases"/>
    <property type="match status" value="1"/>
</dbReference>
<dbReference type="InterPro" id="IPR025420">
    <property type="entry name" value="DUF4143"/>
</dbReference>